<dbReference type="InterPro" id="IPR013216">
    <property type="entry name" value="Methyltransf_11"/>
</dbReference>
<dbReference type="Proteomes" id="UP001057580">
    <property type="component" value="Chromosome"/>
</dbReference>
<dbReference type="SUPFAM" id="SSF53335">
    <property type="entry name" value="S-adenosyl-L-methionine-dependent methyltransferases"/>
    <property type="match status" value="1"/>
</dbReference>
<evidence type="ECO:0000256" key="2">
    <source>
        <dbReference type="ARBA" id="ARBA00022679"/>
    </source>
</evidence>
<dbReference type="InterPro" id="IPR029063">
    <property type="entry name" value="SAM-dependent_MTases_sf"/>
</dbReference>
<dbReference type="KEGG" id="ssai:N0B31_07070"/>
<name>A0A9E7R535_9EURY</name>
<feature type="domain" description="Methyltransferase type 11" evidence="4">
    <location>
        <begin position="64"/>
        <end position="153"/>
    </location>
</feature>
<dbReference type="PANTHER" id="PTHR43464:SF19">
    <property type="entry name" value="UBIQUINONE BIOSYNTHESIS O-METHYLTRANSFERASE, MITOCHONDRIAL"/>
    <property type="match status" value="1"/>
</dbReference>
<dbReference type="Pfam" id="PF08241">
    <property type="entry name" value="Methyltransf_11"/>
    <property type="match status" value="1"/>
</dbReference>
<keyword evidence="3" id="KW-0949">S-adenosyl-L-methionine</keyword>
<reference evidence="5" key="1">
    <citation type="submission" date="2022-09" db="EMBL/GenBank/DDBJ databases">
        <title>Diverse halophilic archaea isolated from saline environments.</title>
        <authorList>
            <person name="Cui H.-L."/>
        </authorList>
    </citation>
    <scope>NUCLEOTIDE SEQUENCE</scope>
    <source>
        <strain evidence="5">ZS-35-S2</strain>
    </source>
</reference>
<evidence type="ECO:0000313" key="6">
    <source>
        <dbReference type="Proteomes" id="UP001057580"/>
    </source>
</evidence>
<organism evidence="5 6">
    <name type="scientific">Salinirubellus salinus</name>
    <dbReference type="NCBI Taxonomy" id="1364945"/>
    <lineage>
        <taxon>Archaea</taxon>
        <taxon>Methanobacteriati</taxon>
        <taxon>Methanobacteriota</taxon>
        <taxon>Stenosarchaea group</taxon>
        <taxon>Halobacteria</taxon>
        <taxon>Halobacteriales</taxon>
        <taxon>Natronomonadaceae</taxon>
        <taxon>Salinirubellus</taxon>
    </lineage>
</organism>
<dbReference type="PANTHER" id="PTHR43464">
    <property type="entry name" value="METHYLTRANSFERASE"/>
    <property type="match status" value="1"/>
</dbReference>
<dbReference type="EMBL" id="CP104003">
    <property type="protein sequence ID" value="UWM56045.1"/>
    <property type="molecule type" value="Genomic_DNA"/>
</dbReference>
<keyword evidence="1 5" id="KW-0489">Methyltransferase</keyword>
<evidence type="ECO:0000313" key="5">
    <source>
        <dbReference type="EMBL" id="UWM56045.1"/>
    </source>
</evidence>
<protein>
    <submittedName>
        <fullName evidence="5">Class I SAM-dependent methyltransferase</fullName>
    </submittedName>
</protein>
<proteinExistence type="predicted"/>
<dbReference type="CDD" id="cd02440">
    <property type="entry name" value="AdoMet_MTases"/>
    <property type="match status" value="1"/>
</dbReference>
<dbReference type="RefSeq" id="WP_260595165.1">
    <property type="nucleotide sequence ID" value="NZ_CP104003.1"/>
</dbReference>
<gene>
    <name evidence="5" type="ORF">N0B31_07070</name>
</gene>
<accession>A0A9E7R535</accession>
<dbReference type="GeneID" id="74942170"/>
<dbReference type="GO" id="GO:0008757">
    <property type="term" value="F:S-adenosylmethionine-dependent methyltransferase activity"/>
    <property type="evidence" value="ECO:0007669"/>
    <property type="project" value="InterPro"/>
</dbReference>
<evidence type="ECO:0000256" key="1">
    <source>
        <dbReference type="ARBA" id="ARBA00022603"/>
    </source>
</evidence>
<evidence type="ECO:0000259" key="4">
    <source>
        <dbReference type="Pfam" id="PF08241"/>
    </source>
</evidence>
<keyword evidence="6" id="KW-1185">Reference proteome</keyword>
<evidence type="ECO:0000256" key="3">
    <source>
        <dbReference type="ARBA" id="ARBA00022691"/>
    </source>
</evidence>
<dbReference type="AlphaFoldDB" id="A0A9E7R535"/>
<dbReference type="GO" id="GO:0032259">
    <property type="term" value="P:methylation"/>
    <property type="evidence" value="ECO:0007669"/>
    <property type="project" value="UniProtKB-KW"/>
</dbReference>
<keyword evidence="2" id="KW-0808">Transferase</keyword>
<sequence>MAEDGSDGVIPSVDDGYDELASAAVEDLPLSVSPWGDSHFQSYYSWPGLRECLPDVHDTDVLIAGCGRGDHVEFYRQRGATVTGLDVSAEAIERARDRHPDGQFEVGDISEGLPFEDDAFHVVVANLVLSHIAEWRPVFESFRRVLRGDGSLAVATIHPAYQREHWNIERYANRIEKVADWGVAELPSYYRPMSAIVRPFLETGFTLDEFSEPTPMEAYEDVNPERYTAALRTPQALVVRASPRVR</sequence>
<dbReference type="Gene3D" id="3.40.50.150">
    <property type="entry name" value="Vaccinia Virus protein VP39"/>
    <property type="match status" value="1"/>
</dbReference>